<evidence type="ECO:0000313" key="10">
    <source>
        <dbReference type="EMBL" id="MBC8545739.1"/>
    </source>
</evidence>
<accession>A0A926DY46</accession>
<name>A0A926DY46_9FIRM</name>
<dbReference type="GO" id="GO:0008616">
    <property type="term" value="P:tRNA queuosine(34) biosynthetic process"/>
    <property type="evidence" value="ECO:0007669"/>
    <property type="project" value="UniProtKB-KW"/>
</dbReference>
<dbReference type="SUPFAM" id="SSF46548">
    <property type="entry name" value="alpha-helical ferredoxin"/>
    <property type="match status" value="1"/>
</dbReference>
<comment type="caution">
    <text evidence="10">The sequence shown here is derived from an EMBL/GenBank/DDBJ whole genome shotgun (WGS) entry which is preliminary data.</text>
</comment>
<keyword evidence="6" id="KW-0560">Oxidoreductase</keyword>
<evidence type="ECO:0000313" key="11">
    <source>
        <dbReference type="Proteomes" id="UP000653127"/>
    </source>
</evidence>
<dbReference type="InterPro" id="IPR017896">
    <property type="entry name" value="4Fe4S_Fe-S-bd"/>
</dbReference>
<keyword evidence="1" id="KW-0004">4Fe-4S</keyword>
<evidence type="ECO:0000256" key="5">
    <source>
        <dbReference type="ARBA" id="ARBA00022785"/>
    </source>
</evidence>
<dbReference type="InterPro" id="IPR013542">
    <property type="entry name" value="QueG_DUF1730"/>
</dbReference>
<keyword evidence="5" id="KW-0671">Queuosine biosynthesis</keyword>
<evidence type="ECO:0000256" key="4">
    <source>
        <dbReference type="ARBA" id="ARBA00022723"/>
    </source>
</evidence>
<gene>
    <name evidence="10" type="ORF">H8711_02145</name>
</gene>
<dbReference type="EMBL" id="JACRST010000001">
    <property type="protein sequence ID" value="MBC8545739.1"/>
    <property type="molecule type" value="Genomic_DNA"/>
</dbReference>
<dbReference type="AlphaFoldDB" id="A0A926DY46"/>
<keyword evidence="11" id="KW-1185">Reference proteome</keyword>
<keyword evidence="8" id="KW-0411">Iron-sulfur</keyword>
<evidence type="ECO:0000256" key="8">
    <source>
        <dbReference type="ARBA" id="ARBA00023014"/>
    </source>
</evidence>
<dbReference type="Gene3D" id="3.30.70.20">
    <property type="match status" value="1"/>
</dbReference>
<dbReference type="PANTHER" id="PTHR30002">
    <property type="entry name" value="EPOXYQUEUOSINE REDUCTASE"/>
    <property type="match status" value="1"/>
</dbReference>
<keyword evidence="3" id="KW-0819">tRNA processing</keyword>
<keyword evidence="7" id="KW-0408">Iron</keyword>
<evidence type="ECO:0000256" key="1">
    <source>
        <dbReference type="ARBA" id="ARBA00022485"/>
    </source>
</evidence>
<sequence length="275" mass="30138">MTTEAVEQCLRKAGIPRWGVCAFADLPPLLPCRAAARLPEGARSVVVCLFPYYVGEYPDRNLSRYAIVDDYHTVTRAMLEDAAARLCGAFPGHRFEPFVDSSPVREVAAGWRAGLGFIGRNGQLIAPEYGSYCFLGEIVTTLELPPAVPSRQTCGGCRRCVEACPGGALSGDGGLELSRCRSHITQKKGELTEWEQRAIAEGGFAWGCDRCTDVCPHNQNPRCTPIKGFYRDIVHKLTLENCRALSKTRAYGWRGAAVLERNLRLCQGEAPVGKE</sequence>
<dbReference type="PROSITE" id="PS51379">
    <property type="entry name" value="4FE4S_FER_2"/>
    <property type="match status" value="1"/>
</dbReference>
<feature type="domain" description="4Fe-4S ferredoxin-type" evidence="9">
    <location>
        <begin position="144"/>
        <end position="174"/>
    </location>
</feature>
<organism evidence="10 11">
    <name type="scientific">Ligaoa zhengdingensis</name>
    <dbReference type="NCBI Taxonomy" id="2763658"/>
    <lineage>
        <taxon>Bacteria</taxon>
        <taxon>Bacillati</taxon>
        <taxon>Bacillota</taxon>
        <taxon>Clostridia</taxon>
        <taxon>Eubacteriales</taxon>
        <taxon>Oscillospiraceae</taxon>
        <taxon>Ligaoa</taxon>
    </lineage>
</organism>
<dbReference type="Proteomes" id="UP000653127">
    <property type="component" value="Unassembled WGS sequence"/>
</dbReference>
<dbReference type="Pfam" id="PF13484">
    <property type="entry name" value="Fer4_16"/>
    <property type="match status" value="1"/>
</dbReference>
<evidence type="ECO:0000259" key="9">
    <source>
        <dbReference type="PROSITE" id="PS51379"/>
    </source>
</evidence>
<dbReference type="RefSeq" id="WP_249281881.1">
    <property type="nucleotide sequence ID" value="NZ_JACRST010000001.1"/>
</dbReference>
<reference evidence="10" key="1">
    <citation type="submission" date="2020-08" db="EMBL/GenBank/DDBJ databases">
        <title>Genome public.</title>
        <authorList>
            <person name="Liu C."/>
            <person name="Sun Q."/>
        </authorList>
    </citation>
    <scope>NUCLEOTIDE SEQUENCE</scope>
    <source>
        <strain evidence="10">NSJ-31</strain>
    </source>
</reference>
<dbReference type="InterPro" id="IPR017900">
    <property type="entry name" value="4Fe4S_Fe_S_CS"/>
</dbReference>
<evidence type="ECO:0000256" key="7">
    <source>
        <dbReference type="ARBA" id="ARBA00023004"/>
    </source>
</evidence>
<dbReference type="PANTHER" id="PTHR30002:SF4">
    <property type="entry name" value="EPOXYQUEUOSINE REDUCTASE"/>
    <property type="match status" value="1"/>
</dbReference>
<dbReference type="Pfam" id="PF08331">
    <property type="entry name" value="QueG_DUF1730"/>
    <property type="match status" value="1"/>
</dbReference>
<keyword evidence="2" id="KW-0963">Cytoplasm</keyword>
<evidence type="ECO:0000256" key="6">
    <source>
        <dbReference type="ARBA" id="ARBA00023002"/>
    </source>
</evidence>
<dbReference type="GO" id="GO:0046872">
    <property type="term" value="F:metal ion binding"/>
    <property type="evidence" value="ECO:0007669"/>
    <property type="project" value="UniProtKB-KW"/>
</dbReference>
<evidence type="ECO:0000256" key="2">
    <source>
        <dbReference type="ARBA" id="ARBA00022490"/>
    </source>
</evidence>
<keyword evidence="4" id="KW-0479">Metal-binding</keyword>
<dbReference type="InterPro" id="IPR004453">
    <property type="entry name" value="QueG"/>
</dbReference>
<protein>
    <submittedName>
        <fullName evidence="10">DUF1730 domain-containing protein</fullName>
    </submittedName>
</protein>
<evidence type="ECO:0000256" key="3">
    <source>
        <dbReference type="ARBA" id="ARBA00022694"/>
    </source>
</evidence>
<dbReference type="GO" id="GO:0051539">
    <property type="term" value="F:4 iron, 4 sulfur cluster binding"/>
    <property type="evidence" value="ECO:0007669"/>
    <property type="project" value="UniProtKB-KW"/>
</dbReference>
<dbReference type="GO" id="GO:0052693">
    <property type="term" value="F:epoxyqueuosine reductase activity"/>
    <property type="evidence" value="ECO:0007669"/>
    <property type="project" value="TreeGrafter"/>
</dbReference>
<proteinExistence type="predicted"/>
<dbReference type="PROSITE" id="PS00198">
    <property type="entry name" value="4FE4S_FER_1"/>
    <property type="match status" value="1"/>
</dbReference>